<keyword evidence="1" id="KW-0472">Membrane</keyword>
<evidence type="ECO:0000313" key="2">
    <source>
        <dbReference type="EMBL" id="CAH3015209.1"/>
    </source>
</evidence>
<reference evidence="2 3" key="1">
    <citation type="submission" date="2022-05" db="EMBL/GenBank/DDBJ databases">
        <authorList>
            <consortium name="Genoscope - CEA"/>
            <person name="William W."/>
        </authorList>
    </citation>
    <scope>NUCLEOTIDE SEQUENCE [LARGE SCALE GENOMIC DNA]</scope>
</reference>
<gene>
    <name evidence="2" type="ORF">PEVE_00013480</name>
</gene>
<evidence type="ECO:0000313" key="3">
    <source>
        <dbReference type="Proteomes" id="UP001159427"/>
    </source>
</evidence>
<dbReference type="Pfam" id="PF15071">
    <property type="entry name" value="TMEM220"/>
    <property type="match status" value="1"/>
</dbReference>
<protein>
    <recommendedName>
        <fullName evidence="4">Transmembrane protein 220</fullName>
    </recommendedName>
</protein>
<feature type="transmembrane region" description="Helical" evidence="1">
    <location>
        <begin position="145"/>
        <end position="166"/>
    </location>
</feature>
<feature type="transmembrane region" description="Helical" evidence="1">
    <location>
        <begin position="120"/>
        <end position="138"/>
    </location>
</feature>
<proteinExistence type="predicted"/>
<accession>A0ABN8LHS9</accession>
<feature type="transmembrane region" description="Helical" evidence="1">
    <location>
        <begin position="81"/>
        <end position="100"/>
    </location>
</feature>
<dbReference type="Proteomes" id="UP001159427">
    <property type="component" value="Unassembled WGS sequence"/>
</dbReference>
<sequence length="193" mass="21858">MAERSVIPIEQNQHSVVAKICNPWTWRLANVVMALFFALAAYVQTNDPDPVIWVLMYAIPCLLCMALVADSSLQDHFLWKLTAAIHLGVCIVGVIYSLTVLLSSETGSKNLLKSEEGREIAGLLIVVFWLILCQVTKLKSFKENTAYLWTVTVAISVIPFVLWSYYTYTLDVSSLQSHCKDIMSRYLFRQSEM</sequence>
<dbReference type="PANTHER" id="PTHR34262:SF1">
    <property type="entry name" value="TRANSMEMBRANE PROTEIN 220"/>
    <property type="match status" value="1"/>
</dbReference>
<keyword evidence="1" id="KW-1133">Transmembrane helix</keyword>
<dbReference type="PANTHER" id="PTHR34262">
    <property type="entry name" value="TRANSMEMBRANE PROTEIN 220"/>
    <property type="match status" value="1"/>
</dbReference>
<organism evidence="2 3">
    <name type="scientific">Porites evermanni</name>
    <dbReference type="NCBI Taxonomy" id="104178"/>
    <lineage>
        <taxon>Eukaryota</taxon>
        <taxon>Metazoa</taxon>
        <taxon>Cnidaria</taxon>
        <taxon>Anthozoa</taxon>
        <taxon>Hexacorallia</taxon>
        <taxon>Scleractinia</taxon>
        <taxon>Fungiina</taxon>
        <taxon>Poritidae</taxon>
        <taxon>Porites</taxon>
    </lineage>
</organism>
<feature type="transmembrane region" description="Helical" evidence="1">
    <location>
        <begin position="51"/>
        <end position="69"/>
    </location>
</feature>
<keyword evidence="1" id="KW-0812">Transmembrane</keyword>
<evidence type="ECO:0008006" key="4">
    <source>
        <dbReference type="Google" id="ProtNLM"/>
    </source>
</evidence>
<evidence type="ECO:0000256" key="1">
    <source>
        <dbReference type="SAM" id="Phobius"/>
    </source>
</evidence>
<keyword evidence="3" id="KW-1185">Reference proteome</keyword>
<comment type="caution">
    <text evidence="2">The sequence shown here is derived from an EMBL/GenBank/DDBJ whole genome shotgun (WGS) entry which is preliminary data.</text>
</comment>
<name>A0ABN8LHS9_9CNID</name>
<dbReference type="EMBL" id="CALNXI010000020">
    <property type="protein sequence ID" value="CAH3015209.1"/>
    <property type="molecule type" value="Genomic_DNA"/>
</dbReference>
<dbReference type="InterPro" id="IPR029377">
    <property type="entry name" value="TMEM220"/>
</dbReference>
<feature type="transmembrane region" description="Helical" evidence="1">
    <location>
        <begin position="28"/>
        <end position="45"/>
    </location>
</feature>